<proteinExistence type="predicted"/>
<dbReference type="EMBL" id="CP101987">
    <property type="protein sequence ID" value="UUI73205.1"/>
    <property type="molecule type" value="Genomic_DNA"/>
</dbReference>
<dbReference type="Proteomes" id="UP001316384">
    <property type="component" value="Chromosome"/>
</dbReference>
<evidence type="ECO:0008006" key="4">
    <source>
        <dbReference type="Google" id="ProtNLM"/>
    </source>
</evidence>
<feature type="compositionally biased region" description="Low complexity" evidence="1">
    <location>
        <begin position="284"/>
        <end position="300"/>
    </location>
</feature>
<reference evidence="2 3" key="1">
    <citation type="submission" date="2022-07" db="EMBL/GenBank/DDBJ databases">
        <title>Novel species in genus cellulomonas.</title>
        <authorList>
            <person name="Ye L."/>
        </authorList>
    </citation>
    <scope>NUCLEOTIDE SEQUENCE [LARGE SCALE GENOMIC DNA]</scope>
    <source>
        <strain evidence="3">zg-B89</strain>
    </source>
</reference>
<evidence type="ECO:0000313" key="2">
    <source>
        <dbReference type="EMBL" id="UUI73205.1"/>
    </source>
</evidence>
<keyword evidence="3" id="KW-1185">Reference proteome</keyword>
<organism evidence="2 3">
    <name type="scientific">Cellulomonas xiejunii</name>
    <dbReference type="NCBI Taxonomy" id="2968083"/>
    <lineage>
        <taxon>Bacteria</taxon>
        <taxon>Bacillati</taxon>
        <taxon>Actinomycetota</taxon>
        <taxon>Actinomycetes</taxon>
        <taxon>Micrococcales</taxon>
        <taxon>Cellulomonadaceae</taxon>
        <taxon>Cellulomonas</taxon>
    </lineage>
</organism>
<name>A0ABY5KS04_9CELL</name>
<dbReference type="SUPFAM" id="SSF53300">
    <property type="entry name" value="vWA-like"/>
    <property type="match status" value="1"/>
</dbReference>
<feature type="compositionally biased region" description="Pro residues" evidence="1">
    <location>
        <begin position="274"/>
        <end position="283"/>
    </location>
</feature>
<accession>A0ABY5KS04</accession>
<gene>
    <name evidence="2" type="ORF">NP048_07155</name>
</gene>
<evidence type="ECO:0000256" key="1">
    <source>
        <dbReference type="SAM" id="MobiDB-lite"/>
    </source>
</evidence>
<protein>
    <recommendedName>
        <fullName evidence="4">VWA domain-containing protein</fullName>
    </recommendedName>
</protein>
<feature type="region of interest" description="Disordered" evidence="1">
    <location>
        <begin position="269"/>
        <end position="300"/>
    </location>
</feature>
<sequence>MSGPAAPGHDLDALVARWGEAWPQALAAWGATTRMHAPRLHARPVAEVPSFAWYDSREVEVHVDLAHVVRVGLEEHAVAVLAHEVGHHVLAPVDARTRVRIAARVRAGLVDRDDLVPLVANLWCDLLINDRLQRTGGADLAAVWRALGPPSDPLMALVLRTNELLWGLPRHELSGRDVPVRDEAAWLCSRLVRAYARDPATGAGGFAALLRTSLEQELAQMTPGGAAAAAARTLACGDEGALEGLPYGVADAGVAERIVHPALDPAVVGDAAPAPAPPGPQAPPDATSGSGTGTHASGVLPPELHATLTALGASTTLEDVAVAWYRERAAPYVVPFRRAVRPLTPDALLGGLEPWALGEDVADVDWVGTVSASPVVVPGLTTVRRHVMDDEPQEPRRVPVDLDLYLDSSGSMADPRRFSWIALAGAVLVLSAVRAGARVQATTWSGPGQVAGTDGFTRDVDAALRAVVAYFGGGTSFPLGVLRRTHLGADGRRPTATRTTHIAVISDAGVQTMAADRHAPGEVGVAVQALQAAGGGGTLVLDVPPDWLDRLRPGLPEGYDAHSVTGDEALVEFARRFARTTWGEGR</sequence>
<evidence type="ECO:0000313" key="3">
    <source>
        <dbReference type="Proteomes" id="UP001316384"/>
    </source>
</evidence>
<dbReference type="RefSeq" id="WP_227577516.1">
    <property type="nucleotide sequence ID" value="NZ_CP101987.1"/>
</dbReference>
<dbReference type="InterPro" id="IPR036465">
    <property type="entry name" value="vWFA_dom_sf"/>
</dbReference>